<gene>
    <name evidence="1" type="primary">ald</name>
    <name evidence="1" type="ORF">QPK29_026965</name>
</gene>
<keyword evidence="1" id="KW-0560">Oxidoreductase</keyword>
<evidence type="ECO:0000313" key="2">
    <source>
        <dbReference type="Proteomes" id="UP001168096"/>
    </source>
</evidence>
<keyword evidence="2" id="KW-1185">Reference proteome</keyword>
<evidence type="ECO:0000313" key="1">
    <source>
        <dbReference type="EMBL" id="MFJ1471378.1"/>
    </source>
</evidence>
<protein>
    <submittedName>
        <fullName evidence="1">Alanine dehydrogenase</fullName>
        <ecNumber evidence="1">1.4.1.1</ecNumber>
    </submittedName>
</protein>
<dbReference type="EMBL" id="JASNRB020000021">
    <property type="protein sequence ID" value="MFJ1471378.1"/>
    <property type="molecule type" value="Genomic_DNA"/>
</dbReference>
<comment type="caution">
    <text evidence="1">The sequence shown here is derived from an EMBL/GenBank/DDBJ whole genome shotgun (WGS) entry which is preliminary data.</text>
</comment>
<dbReference type="EC" id="1.4.1.1" evidence="1"/>
<name>A0ACC7MJM7_9BURK</name>
<accession>A0ACC7MJM7</accession>
<proteinExistence type="predicted"/>
<sequence length="371" mass="38366">MLIGVPKEIKNNEFRVGLTPPSVHELVARGHRVIVQTGAGAGIGLTDEQYTAAGATLVPSAQEIFAQADMVVKVKEPQPQECAMLRPGQILYTYLHLAPDPEQTAALVKSGAVCIAYETITGPGGGLPLLAPMSEVAGRMSIQAGASHLEKSKGGAGILLGGVPGVAAGHIVIIGAGVVGTNALQMAVGIGARVTVLDKNVDRLRQLDLVYGNRISTLYSNAHAIEEAVLSADLVIGGVLVPGAAAPKLVTRDMVSKMKKGAVIVDVAIDQGGCFATSHPTTHADPTFVVDGVVHYCVANMPGAVARTSTFALNNATIAHAVALANKGWRQALRDDVHLKNGLNVCEGKVTYAAVAKDLGYDYVPADTLLA</sequence>
<reference evidence="1" key="1">
    <citation type="submission" date="2024-11" db="EMBL/GenBank/DDBJ databases">
        <title>Description of Massilia orientalis sp. nov., isolated from rhizosphere soil of Ageratina adenophora.</title>
        <authorList>
            <person name="Wang Y."/>
        </authorList>
    </citation>
    <scope>NUCLEOTIDE SEQUENCE</scope>
    <source>
        <strain evidence="1">YIM B02787</strain>
    </source>
</reference>
<organism evidence="1 2">
    <name type="scientific">Massilia orientalis</name>
    <dbReference type="NCBI Taxonomy" id="3050128"/>
    <lineage>
        <taxon>Bacteria</taxon>
        <taxon>Pseudomonadati</taxon>
        <taxon>Pseudomonadota</taxon>
        <taxon>Betaproteobacteria</taxon>
        <taxon>Burkholderiales</taxon>
        <taxon>Oxalobacteraceae</taxon>
        <taxon>Telluria group</taxon>
        <taxon>Massilia</taxon>
    </lineage>
</organism>
<dbReference type="Proteomes" id="UP001168096">
    <property type="component" value="Unassembled WGS sequence"/>
</dbReference>